<comment type="caution">
    <text evidence="1">The sequence shown here is derived from an EMBL/GenBank/DDBJ whole genome shotgun (WGS) entry which is preliminary data.</text>
</comment>
<evidence type="ECO:0000313" key="1">
    <source>
        <dbReference type="EMBL" id="MFC4981276.1"/>
    </source>
</evidence>
<dbReference type="GeneID" id="31236830"/>
<organism evidence="1 2">
    <name type="scientific">Streptomyces atroolivaceus</name>
    <dbReference type="NCBI Taxonomy" id="66869"/>
    <lineage>
        <taxon>Bacteria</taxon>
        <taxon>Bacillati</taxon>
        <taxon>Actinomycetota</taxon>
        <taxon>Actinomycetes</taxon>
        <taxon>Kitasatosporales</taxon>
        <taxon>Streptomycetaceae</taxon>
        <taxon>Streptomyces</taxon>
    </lineage>
</organism>
<dbReference type="Proteomes" id="UP001595908">
    <property type="component" value="Unassembled WGS sequence"/>
</dbReference>
<gene>
    <name evidence="1" type="ORF">ACFPL4_23435</name>
</gene>
<keyword evidence="2" id="KW-1185">Reference proteome</keyword>
<dbReference type="EMBL" id="JBHSJE010000006">
    <property type="protein sequence ID" value="MFC4981276.1"/>
    <property type="molecule type" value="Genomic_DNA"/>
</dbReference>
<sequence length="60" mass="6196">MGEAAAGAEVAVSGEIAGGVDYAARPKGRLPWVIVLVSLTTLGGYAQRTCEACMPEIWVC</sequence>
<protein>
    <recommendedName>
        <fullName evidence="3">Transposase</fullName>
    </recommendedName>
</protein>
<name>A0ABV9VCW1_STRAZ</name>
<proteinExistence type="predicted"/>
<accession>A0ABV9VCW1</accession>
<evidence type="ECO:0008006" key="3">
    <source>
        <dbReference type="Google" id="ProtNLM"/>
    </source>
</evidence>
<dbReference type="RefSeq" id="WP_033304980.1">
    <property type="nucleotide sequence ID" value="NZ_JBFAGR010000037.1"/>
</dbReference>
<reference evidence="2" key="1">
    <citation type="journal article" date="2019" name="Int. J. Syst. Evol. Microbiol.">
        <title>The Global Catalogue of Microorganisms (GCM) 10K type strain sequencing project: providing services to taxonomists for standard genome sequencing and annotation.</title>
        <authorList>
            <consortium name="The Broad Institute Genomics Platform"/>
            <consortium name="The Broad Institute Genome Sequencing Center for Infectious Disease"/>
            <person name="Wu L."/>
            <person name="Ma J."/>
        </authorList>
    </citation>
    <scope>NUCLEOTIDE SEQUENCE [LARGE SCALE GENOMIC DNA]</scope>
    <source>
        <strain evidence="2">ICMP 257</strain>
    </source>
</reference>
<evidence type="ECO:0000313" key="2">
    <source>
        <dbReference type="Proteomes" id="UP001595908"/>
    </source>
</evidence>